<keyword evidence="1" id="KW-0812">Transmembrane</keyword>
<keyword evidence="1" id="KW-1133">Transmembrane helix</keyword>
<feature type="transmembrane region" description="Helical" evidence="1">
    <location>
        <begin position="141"/>
        <end position="164"/>
    </location>
</feature>
<organism evidence="2">
    <name type="scientific">Albugo laibachii Nc14</name>
    <dbReference type="NCBI Taxonomy" id="890382"/>
    <lineage>
        <taxon>Eukaryota</taxon>
        <taxon>Sar</taxon>
        <taxon>Stramenopiles</taxon>
        <taxon>Oomycota</taxon>
        <taxon>Peronosporomycetes</taxon>
        <taxon>Albuginales</taxon>
        <taxon>Albuginaceae</taxon>
        <taxon>Albugo</taxon>
    </lineage>
</organism>
<dbReference type="HOGENOM" id="CLU_1242016_0_0_1"/>
<reference evidence="2" key="2">
    <citation type="submission" date="2011-02" db="EMBL/GenBank/DDBJ databases">
        <authorList>
            <person name="MacLean D."/>
        </authorList>
    </citation>
    <scope>NUCLEOTIDE SEQUENCE</scope>
</reference>
<keyword evidence="1" id="KW-0472">Membrane</keyword>
<name>F0WJ86_9STRA</name>
<evidence type="ECO:0000256" key="1">
    <source>
        <dbReference type="SAM" id="Phobius"/>
    </source>
</evidence>
<proteinExistence type="predicted"/>
<protein>
    <submittedName>
        <fullName evidence="2">AlNc14C119G6618 protein</fullName>
    </submittedName>
</protein>
<reference evidence="2" key="1">
    <citation type="journal article" date="2011" name="PLoS Biol.">
        <title>Gene gain and loss during evolution of obligate parasitism in the white rust pathogen of Arabidopsis thaliana.</title>
        <authorList>
            <person name="Kemen E."/>
            <person name="Gardiner A."/>
            <person name="Schultz-Larsen T."/>
            <person name="Kemen A.C."/>
            <person name="Balmuth A.L."/>
            <person name="Robert-Seilaniantz A."/>
            <person name="Bailey K."/>
            <person name="Holub E."/>
            <person name="Studholme D.J."/>
            <person name="Maclean D."/>
            <person name="Jones J.D."/>
        </authorList>
    </citation>
    <scope>NUCLEOTIDE SEQUENCE</scope>
</reference>
<dbReference type="EMBL" id="FR824164">
    <property type="protein sequence ID" value="CCA21333.1"/>
    <property type="molecule type" value="Genomic_DNA"/>
</dbReference>
<gene>
    <name evidence="2" type="primary">AlNc14C119G6618</name>
    <name evidence="2" type="ORF">ALNC14_074760</name>
</gene>
<dbReference type="AlphaFoldDB" id="F0WJ86"/>
<sequence length="223" mass="24613">MESSGRIEVYRHREGDISTLTDGVHPRMLHVRSGIYSSLFEAKEEHDSDDSEFDSGKKPASRVRLSATSELVIDESYASLRSERTKSHQSDMNGGKGLALILSTPSYASPRLLKQQTDLIAPSNQIETESEPIRENADSSISLLVLEFIGIASLIALLLIGFLIRRFRYTSQHCMEADDQANLMYCSFSSSSNCASSVYGDPLQTRLSSLVLITPNGDSIFVL</sequence>
<evidence type="ECO:0000313" key="2">
    <source>
        <dbReference type="EMBL" id="CCA21333.1"/>
    </source>
</evidence>
<accession>F0WJ86</accession>